<dbReference type="InterPro" id="IPR003462">
    <property type="entry name" value="ODC_Mu_crystall"/>
</dbReference>
<gene>
    <name evidence="1" type="primary">sbnB</name>
    <name evidence="1" type="ORF">RM550_08815</name>
</gene>
<dbReference type="InterPro" id="IPR036291">
    <property type="entry name" value="NAD(P)-bd_dom_sf"/>
</dbReference>
<dbReference type="Pfam" id="PF02423">
    <property type="entry name" value="OCD_Mu_crystall"/>
    <property type="match status" value="1"/>
</dbReference>
<evidence type="ECO:0000313" key="2">
    <source>
        <dbReference type="Proteomes" id="UP001180551"/>
    </source>
</evidence>
<dbReference type="Gene3D" id="3.40.50.720">
    <property type="entry name" value="NAD(P)-binding Rossmann-like Domain"/>
    <property type="match status" value="1"/>
</dbReference>
<dbReference type="InterPro" id="IPR023401">
    <property type="entry name" value="ODC_N"/>
</dbReference>
<dbReference type="Gene3D" id="3.30.1780.10">
    <property type="entry name" value="ornithine cyclodeaminase, domain 1"/>
    <property type="match status" value="1"/>
</dbReference>
<organism evidence="1 2">
    <name type="scientific">Streptomyces mooreae</name>
    <dbReference type="NCBI Taxonomy" id="3075523"/>
    <lineage>
        <taxon>Bacteria</taxon>
        <taxon>Bacillati</taxon>
        <taxon>Actinomycetota</taxon>
        <taxon>Actinomycetes</taxon>
        <taxon>Kitasatosporales</taxon>
        <taxon>Streptomycetaceae</taxon>
        <taxon>Streptomyces</taxon>
    </lineage>
</organism>
<keyword evidence="2" id="KW-1185">Reference proteome</keyword>
<proteinExistence type="predicted"/>
<dbReference type="PIRSF" id="PIRSF001439">
    <property type="entry name" value="CryM"/>
    <property type="match status" value="1"/>
</dbReference>
<reference evidence="1" key="1">
    <citation type="submission" date="2024-05" db="EMBL/GenBank/DDBJ databases">
        <title>30 novel species of actinomycetes from the DSMZ collection.</title>
        <authorList>
            <person name="Nouioui I."/>
        </authorList>
    </citation>
    <scope>NUCLEOTIDE SEQUENCE</scope>
    <source>
        <strain evidence="1">DSM 41527</strain>
    </source>
</reference>
<accession>A0ABU2T3N7</accession>
<evidence type="ECO:0000313" key="1">
    <source>
        <dbReference type="EMBL" id="MDT0455841.1"/>
    </source>
</evidence>
<protein>
    <submittedName>
        <fullName evidence="1">2,3-diaminopropionate biosynthesis protein SbnB</fullName>
    </submittedName>
</protein>
<sequence length="336" mass="35874">MFSFHVVAGAEARRIIARSRTDIIRQVRETYLTHHEGRTVNPNSYFLRFPEKPSSRIIALPAYVGGEQSVAGIKWISSFPENVSRNVPRASAALLLNDYETGYPFACLEASQISAARTAASAVIGAEALQGTAEAGKIAVVGAGIIARNIVEFFHAAGWKTGRFALHDAVPEYAAKLAGFIGEHGGTASVEEELAAAVDGADLVVFATTAGEPYVVEESAFAPGQNVLNISLRDIGPDIIAGSHNILDDIDHCLTANTSPHLAQQKFGHHDFIDGTLAGVLTGEVHLGHDKPRIFSPFGLGVLDLAVGMHVYTSAKEASSAVEIPDFFGETERWSR</sequence>
<name>A0ABU2T3N7_9ACTN</name>
<dbReference type="NCBIfam" id="TIGR03944">
    <property type="entry name" value="dehyd_SbnB_fam"/>
    <property type="match status" value="1"/>
</dbReference>
<dbReference type="EMBL" id="JAVRFE010000008">
    <property type="protein sequence ID" value="MDT0455841.1"/>
    <property type="molecule type" value="Genomic_DNA"/>
</dbReference>
<dbReference type="PANTHER" id="PTHR13812">
    <property type="entry name" value="KETIMINE REDUCTASE MU-CRYSTALLIN"/>
    <property type="match status" value="1"/>
</dbReference>
<dbReference type="SUPFAM" id="SSF51735">
    <property type="entry name" value="NAD(P)-binding Rossmann-fold domains"/>
    <property type="match status" value="1"/>
</dbReference>
<dbReference type="Proteomes" id="UP001180551">
    <property type="component" value="Unassembled WGS sequence"/>
</dbReference>
<dbReference type="PANTHER" id="PTHR13812:SF19">
    <property type="entry name" value="KETIMINE REDUCTASE MU-CRYSTALLIN"/>
    <property type="match status" value="1"/>
</dbReference>
<comment type="caution">
    <text evidence="1">The sequence shown here is derived from an EMBL/GenBank/DDBJ whole genome shotgun (WGS) entry which is preliminary data.</text>
</comment>
<dbReference type="InterPro" id="IPR023866">
    <property type="entry name" value="SbnB"/>
</dbReference>